<dbReference type="GO" id="GO:0098003">
    <property type="term" value="P:viral tail assembly"/>
    <property type="evidence" value="ECO:0007669"/>
    <property type="project" value="UniProtKB-KW"/>
</dbReference>
<protein>
    <submittedName>
        <fullName evidence="3">Tape measure protein</fullName>
    </submittedName>
</protein>
<accession>A0A975UU97</accession>
<keyword evidence="1" id="KW-1245">Viral tail assembly</keyword>
<feature type="domain" description="Tape measure protein N-terminal" evidence="2">
    <location>
        <begin position="271"/>
        <end position="461"/>
    </location>
</feature>
<evidence type="ECO:0000259" key="2">
    <source>
        <dbReference type="Pfam" id="PF20155"/>
    </source>
</evidence>
<dbReference type="Pfam" id="PF20155">
    <property type="entry name" value="TMP_3"/>
    <property type="match status" value="1"/>
</dbReference>
<dbReference type="Proteomes" id="UP001058093">
    <property type="component" value="Segment"/>
</dbReference>
<dbReference type="InterPro" id="IPR013491">
    <property type="entry name" value="Tape_meas_N"/>
</dbReference>
<dbReference type="NCBIfam" id="TIGR02675">
    <property type="entry name" value="tape_meas_nterm"/>
    <property type="match status" value="1"/>
</dbReference>
<evidence type="ECO:0000256" key="1">
    <source>
        <dbReference type="ARBA" id="ARBA00022465"/>
    </source>
</evidence>
<dbReference type="EMBL" id="MZ605293">
    <property type="protein sequence ID" value="QYW06631.1"/>
    <property type="molecule type" value="Genomic_DNA"/>
</dbReference>
<keyword evidence="4" id="KW-1185">Reference proteome</keyword>
<evidence type="ECO:0000313" key="3">
    <source>
        <dbReference type="EMBL" id="QYW06631.1"/>
    </source>
</evidence>
<organism evidence="3 4">
    <name type="scientific">Pseudomonas phage UAVern</name>
    <dbReference type="NCBI Taxonomy" id="2856997"/>
    <lineage>
        <taxon>Viruses</taxon>
        <taxon>Duplodnaviria</taxon>
        <taxon>Heunggongvirae</taxon>
        <taxon>Uroviricota</taxon>
        <taxon>Caudoviricetes</taxon>
        <taxon>Vandenendeviridae</taxon>
        <taxon>Gorskivirinae</taxon>
        <taxon>Uavernvirus</taxon>
        <taxon>Uavernvirus uavern</taxon>
    </lineage>
</organism>
<keyword evidence="1" id="KW-1188">Viral release from host cell</keyword>
<proteinExistence type="predicted"/>
<name>A0A975UU97_9CAUD</name>
<gene>
    <name evidence="3" type="ORF">uav_100</name>
</gene>
<reference evidence="3" key="1">
    <citation type="submission" date="2021-07" db="EMBL/GenBank/DDBJ databases">
        <title>Complete genome sequence and phylogenomic analysis of the two lytic bacteriophage isolated from terrestrial biotopes of Antarctica.</title>
        <authorList>
            <person name="Holovan V."/>
            <person name="Rabalski L."/>
            <person name="Zlatohurska M."/>
            <person name="Andriichuk O."/>
            <person name="Budzanivska I."/>
            <person name="Shevchenko O."/>
            <person name="Gupalo A."/>
        </authorList>
    </citation>
    <scope>NUCLEOTIDE SEQUENCE</scope>
</reference>
<sequence>MIQEEIARLTGTLKFNVDARPLAAFEKKLAGVTTMLQQFGVAANKKFNIKVSLDSRTLRAQLEKATNAKITFRNFAVSEEALMVVSKKICDRLDKTPIRLSNIKVDVADLIAQKRFMRTLLGQMQVKLPVTISLKEAEAQLRNWKKGTESKYKLKIDADISQARFISNVRKSLQAAKGKIGAMTIDLKDPKLKLAVDQQALRAQIRAAISQHEFTIRTRVQNGGGSGGGARRTPREAALGGGIMGAGMGFMRGAIPGLGAAFAFSQLNRINQQMQGQSLAMTAVMGSEEAGQAQSKWVKDLSNKIGMDYRQVAPSYNKMLASGQTSGMSTESVQNIFQGVSEYGRTMGLDSESMKGSMKAIEQMMNKGQVMSEELKGQLAERMPGAMSAMAEAAGFGTDEKGVAKLMDAMKNGTVKSTAVLEKFAAILAQRARQGGALEKAMESTAAQQARMNNAFSDSVAVFSAAGFDKGMGRFFKAMAEGMQDAEPGIKALGNAFNMLIEPINAVINVGGVLLGQLPEIGKLFGLTGGQLAALGVTAGIVMMPFGGVAAAIGAIALALDDLITYSEGGDSLFGRWLADSPETLRTFKALASEAGIFGQNIKAAIEGAGELAGSLDGLSLPDMLVSTMRELTALMETFNSAVTRFVKAGQYAQQTNSSGTTVEANARNMLATVMGPEWVDAQLQDKYTAESAASLPNQADVPTQSFNPEQLVQKLEELKQTFIVQDAMRLPPIEVTMPVTIGGANAQELTSNMALMPGMVKDAMANVLRDAMINTKETK</sequence>
<evidence type="ECO:0000313" key="4">
    <source>
        <dbReference type="Proteomes" id="UP001058093"/>
    </source>
</evidence>